<comment type="cofactor">
    <cofactor evidence="1">
        <name>Mg(2+)</name>
        <dbReference type="ChEBI" id="CHEBI:18420"/>
    </cofactor>
</comment>
<comment type="caution">
    <text evidence="10">The sequence shown here is derived from an EMBL/GenBank/DDBJ whole genome shotgun (WGS) entry which is preliminary data.</text>
</comment>
<dbReference type="Pfam" id="PF01040">
    <property type="entry name" value="UbiA"/>
    <property type="match status" value="1"/>
</dbReference>
<accession>A0AAN7A1N8</accession>
<proteinExistence type="inferred from homology"/>
<reference evidence="10" key="1">
    <citation type="journal article" date="2023" name="Mol. Phylogenet. Evol.">
        <title>Genome-scale phylogeny and comparative genomics of the fungal order Sordariales.</title>
        <authorList>
            <person name="Hensen N."/>
            <person name="Bonometti L."/>
            <person name="Westerberg I."/>
            <person name="Brannstrom I.O."/>
            <person name="Guillou S."/>
            <person name="Cros-Aarteil S."/>
            <person name="Calhoun S."/>
            <person name="Haridas S."/>
            <person name="Kuo A."/>
            <person name="Mondo S."/>
            <person name="Pangilinan J."/>
            <person name="Riley R."/>
            <person name="LaButti K."/>
            <person name="Andreopoulos B."/>
            <person name="Lipzen A."/>
            <person name="Chen C."/>
            <person name="Yan M."/>
            <person name="Daum C."/>
            <person name="Ng V."/>
            <person name="Clum A."/>
            <person name="Steindorff A."/>
            <person name="Ohm R.A."/>
            <person name="Martin F."/>
            <person name="Silar P."/>
            <person name="Natvig D.O."/>
            <person name="Lalanne C."/>
            <person name="Gautier V."/>
            <person name="Ament-Velasquez S.L."/>
            <person name="Kruys A."/>
            <person name="Hutchinson M.I."/>
            <person name="Powell A.J."/>
            <person name="Barry K."/>
            <person name="Miller A.N."/>
            <person name="Grigoriev I.V."/>
            <person name="Debuchy R."/>
            <person name="Gladieux P."/>
            <person name="Hiltunen Thoren M."/>
            <person name="Johannesson H."/>
        </authorList>
    </citation>
    <scope>NUCLEOTIDE SEQUENCE</scope>
    <source>
        <strain evidence="10">CBS 892.96</strain>
    </source>
</reference>
<dbReference type="EMBL" id="MU866474">
    <property type="protein sequence ID" value="KAK4172026.1"/>
    <property type="molecule type" value="Genomic_DNA"/>
</dbReference>
<comment type="subcellular location">
    <subcellularLocation>
        <location evidence="2">Membrane</location>
        <topology evidence="2">Multi-pass membrane protein</topology>
    </subcellularLocation>
</comment>
<evidence type="ECO:0000256" key="6">
    <source>
        <dbReference type="ARBA" id="ARBA00022692"/>
    </source>
</evidence>
<feature type="transmembrane region" description="Helical" evidence="9">
    <location>
        <begin position="126"/>
        <end position="146"/>
    </location>
</feature>
<sequence>MAPPTNRGKQPPSIPSYTPPSSSLLSLLPSSCVPYAELIRLHQPHGLYMTYFPNLLGLLYASCTHPSGPIPPLNLVHSASSLLAWTILFRSVGCAWNDIIDQDYDRKTTRCKNRPLARRAISTPSASAFTLVLLLLSLASLEALVISNTPSRNDNPKTAIRMLGPSLLAQAAVYPFGKRFTHFAQVVLGTTLATSVPLAAYAVGVPALEGEFLLPTGCFAGVVVVLVVFYDVVYARQDTADDLANGVKGMAVRFRDHLEVLFAAVTVGIVGLAVVAGAGLGAGAGYYFFSVGVVAVVLVLVVARTRWGFLSSWQGSSGWWYASAVGNLILGLAVEDWGRRQVRGIV</sequence>
<evidence type="ECO:0000256" key="1">
    <source>
        <dbReference type="ARBA" id="ARBA00001946"/>
    </source>
</evidence>
<feature type="transmembrane region" description="Helical" evidence="9">
    <location>
        <begin position="183"/>
        <end position="206"/>
    </location>
</feature>
<dbReference type="InterPro" id="IPR044878">
    <property type="entry name" value="UbiA_sf"/>
</dbReference>
<dbReference type="InterPro" id="IPR039653">
    <property type="entry name" value="Prenyltransferase"/>
</dbReference>
<organism evidence="10 11">
    <name type="scientific">Triangularia setosa</name>
    <dbReference type="NCBI Taxonomy" id="2587417"/>
    <lineage>
        <taxon>Eukaryota</taxon>
        <taxon>Fungi</taxon>
        <taxon>Dikarya</taxon>
        <taxon>Ascomycota</taxon>
        <taxon>Pezizomycotina</taxon>
        <taxon>Sordariomycetes</taxon>
        <taxon>Sordariomycetidae</taxon>
        <taxon>Sordariales</taxon>
        <taxon>Podosporaceae</taxon>
        <taxon>Triangularia</taxon>
    </lineage>
</organism>
<reference evidence="10" key="2">
    <citation type="submission" date="2023-05" db="EMBL/GenBank/DDBJ databases">
        <authorList>
            <consortium name="Lawrence Berkeley National Laboratory"/>
            <person name="Steindorff A."/>
            <person name="Hensen N."/>
            <person name="Bonometti L."/>
            <person name="Westerberg I."/>
            <person name="Brannstrom I.O."/>
            <person name="Guillou S."/>
            <person name="Cros-Aarteil S."/>
            <person name="Calhoun S."/>
            <person name="Haridas S."/>
            <person name="Kuo A."/>
            <person name="Mondo S."/>
            <person name="Pangilinan J."/>
            <person name="Riley R."/>
            <person name="Labutti K."/>
            <person name="Andreopoulos B."/>
            <person name="Lipzen A."/>
            <person name="Chen C."/>
            <person name="Yanf M."/>
            <person name="Daum C."/>
            <person name="Ng V."/>
            <person name="Clum A."/>
            <person name="Ohm R."/>
            <person name="Martin F."/>
            <person name="Silar P."/>
            <person name="Natvig D."/>
            <person name="Lalanne C."/>
            <person name="Gautier V."/>
            <person name="Ament-Velasquez S.L."/>
            <person name="Kruys A."/>
            <person name="Hutchinson M.I."/>
            <person name="Powell A.J."/>
            <person name="Barry K."/>
            <person name="Miller A.N."/>
            <person name="Grigoriev I.V."/>
            <person name="Debuchy R."/>
            <person name="Gladieux P."/>
            <person name="Thoren M.H."/>
            <person name="Johannesson H."/>
        </authorList>
    </citation>
    <scope>NUCLEOTIDE SEQUENCE</scope>
    <source>
        <strain evidence="10">CBS 892.96</strain>
    </source>
</reference>
<dbReference type="Gene3D" id="1.10.357.140">
    <property type="entry name" value="UbiA prenyltransferase"/>
    <property type="match status" value="1"/>
</dbReference>
<protein>
    <submittedName>
        <fullName evidence="10">Mitochondrial 4-hydroxybenzoate polyprenyltransferase</fullName>
    </submittedName>
</protein>
<keyword evidence="6 9" id="KW-0812">Transmembrane</keyword>
<dbReference type="GO" id="GO:0005743">
    <property type="term" value="C:mitochondrial inner membrane"/>
    <property type="evidence" value="ECO:0007669"/>
    <property type="project" value="TreeGrafter"/>
</dbReference>
<dbReference type="InterPro" id="IPR000537">
    <property type="entry name" value="UbiA_prenyltransferase"/>
</dbReference>
<dbReference type="PANTHER" id="PTHR11048">
    <property type="entry name" value="PRENYLTRANSFERASES"/>
    <property type="match status" value="1"/>
</dbReference>
<evidence type="ECO:0000313" key="11">
    <source>
        <dbReference type="Proteomes" id="UP001302321"/>
    </source>
</evidence>
<name>A0AAN7A1N8_9PEZI</name>
<dbReference type="PANTHER" id="PTHR11048:SF28">
    <property type="entry name" value="4-HYDROXYBENZOATE POLYPRENYLTRANSFERASE, MITOCHONDRIAL"/>
    <property type="match status" value="1"/>
</dbReference>
<evidence type="ECO:0000256" key="2">
    <source>
        <dbReference type="ARBA" id="ARBA00004141"/>
    </source>
</evidence>
<comment type="similarity">
    <text evidence="4">Belongs to the UbiA prenyltransferase family.</text>
</comment>
<keyword evidence="11" id="KW-1185">Reference proteome</keyword>
<evidence type="ECO:0000313" key="10">
    <source>
        <dbReference type="EMBL" id="KAK4172026.1"/>
    </source>
</evidence>
<evidence type="ECO:0000256" key="9">
    <source>
        <dbReference type="SAM" id="Phobius"/>
    </source>
</evidence>
<dbReference type="AlphaFoldDB" id="A0AAN7A1N8"/>
<feature type="transmembrane region" description="Helical" evidence="9">
    <location>
        <begin position="286"/>
        <end position="303"/>
    </location>
</feature>
<keyword evidence="5" id="KW-0808">Transferase</keyword>
<dbReference type="Gene3D" id="1.20.120.1780">
    <property type="entry name" value="UbiA prenyltransferase"/>
    <property type="match status" value="1"/>
</dbReference>
<dbReference type="Proteomes" id="UP001302321">
    <property type="component" value="Unassembled WGS sequence"/>
</dbReference>
<evidence type="ECO:0000256" key="3">
    <source>
        <dbReference type="ARBA" id="ARBA00004721"/>
    </source>
</evidence>
<evidence type="ECO:0000256" key="5">
    <source>
        <dbReference type="ARBA" id="ARBA00022679"/>
    </source>
</evidence>
<evidence type="ECO:0000256" key="8">
    <source>
        <dbReference type="ARBA" id="ARBA00023136"/>
    </source>
</evidence>
<feature type="transmembrane region" description="Helical" evidence="9">
    <location>
        <begin position="260"/>
        <end position="280"/>
    </location>
</feature>
<gene>
    <name evidence="10" type="ORF">QBC36DRAFT_349894</name>
</gene>
<dbReference type="GO" id="GO:0006744">
    <property type="term" value="P:ubiquinone biosynthetic process"/>
    <property type="evidence" value="ECO:0007669"/>
    <property type="project" value="TreeGrafter"/>
</dbReference>
<keyword evidence="7 9" id="KW-1133">Transmembrane helix</keyword>
<evidence type="ECO:0000256" key="7">
    <source>
        <dbReference type="ARBA" id="ARBA00022989"/>
    </source>
</evidence>
<feature type="transmembrane region" description="Helical" evidence="9">
    <location>
        <begin position="212"/>
        <end position="233"/>
    </location>
</feature>
<keyword evidence="8 9" id="KW-0472">Membrane</keyword>
<comment type="pathway">
    <text evidence="3">Secondary metabolite biosynthesis; terpenoid biosynthesis.</text>
</comment>
<evidence type="ECO:0000256" key="4">
    <source>
        <dbReference type="ARBA" id="ARBA00005985"/>
    </source>
</evidence>
<dbReference type="GO" id="GO:0008412">
    <property type="term" value="F:4-hydroxybenzoate polyprenyltransferase activity"/>
    <property type="evidence" value="ECO:0007669"/>
    <property type="project" value="TreeGrafter"/>
</dbReference>